<dbReference type="Proteomes" id="UP000197138">
    <property type="component" value="Unassembled WGS sequence"/>
</dbReference>
<protein>
    <submittedName>
        <fullName evidence="1">Uncharacterized protein</fullName>
    </submittedName>
</protein>
<accession>A0A218XB83</accession>
<gene>
    <name evidence="1" type="ORF">CDL15_Pgr027168</name>
</gene>
<name>A0A218XB83_PUNGR</name>
<evidence type="ECO:0000313" key="2">
    <source>
        <dbReference type="Proteomes" id="UP000197138"/>
    </source>
</evidence>
<proteinExistence type="predicted"/>
<comment type="caution">
    <text evidence="1">The sequence shown here is derived from an EMBL/GenBank/DDBJ whole genome shotgun (WGS) entry which is preliminary data.</text>
</comment>
<sequence>MGSTLPQAKRIHAISEMYPPFLFHPPVGVGCLELIELRAWSPAVLEEESSLDSWVVQENRSRIVLE</sequence>
<evidence type="ECO:0000313" key="1">
    <source>
        <dbReference type="EMBL" id="OWM81970.1"/>
    </source>
</evidence>
<reference evidence="2" key="1">
    <citation type="journal article" date="2017" name="Plant J.">
        <title>The pomegranate (Punica granatum L.) genome and the genomics of punicalagin biosynthesis.</title>
        <authorList>
            <person name="Qin G."/>
            <person name="Xu C."/>
            <person name="Ming R."/>
            <person name="Tang H."/>
            <person name="Guyot R."/>
            <person name="Kramer E.M."/>
            <person name="Hu Y."/>
            <person name="Yi X."/>
            <person name="Qi Y."/>
            <person name="Xu X."/>
            <person name="Gao Z."/>
            <person name="Pan H."/>
            <person name="Jian J."/>
            <person name="Tian Y."/>
            <person name="Yue Z."/>
            <person name="Xu Y."/>
        </authorList>
    </citation>
    <scope>NUCLEOTIDE SEQUENCE [LARGE SCALE GENOMIC DNA]</scope>
    <source>
        <strain evidence="2">cv. Dabenzi</strain>
    </source>
</reference>
<dbReference type="EMBL" id="MTKT01002122">
    <property type="protein sequence ID" value="OWM81970.1"/>
    <property type="molecule type" value="Genomic_DNA"/>
</dbReference>
<dbReference type="AlphaFoldDB" id="A0A218XB83"/>
<organism evidence="1 2">
    <name type="scientific">Punica granatum</name>
    <name type="common">Pomegranate</name>
    <dbReference type="NCBI Taxonomy" id="22663"/>
    <lineage>
        <taxon>Eukaryota</taxon>
        <taxon>Viridiplantae</taxon>
        <taxon>Streptophyta</taxon>
        <taxon>Embryophyta</taxon>
        <taxon>Tracheophyta</taxon>
        <taxon>Spermatophyta</taxon>
        <taxon>Magnoliopsida</taxon>
        <taxon>eudicotyledons</taxon>
        <taxon>Gunneridae</taxon>
        <taxon>Pentapetalae</taxon>
        <taxon>rosids</taxon>
        <taxon>malvids</taxon>
        <taxon>Myrtales</taxon>
        <taxon>Lythraceae</taxon>
        <taxon>Punica</taxon>
    </lineage>
</organism>